<feature type="region of interest" description="Disordered" evidence="1">
    <location>
        <begin position="28"/>
        <end position="51"/>
    </location>
</feature>
<protein>
    <submittedName>
        <fullName evidence="2">Uncharacterized protein</fullName>
    </submittedName>
</protein>
<evidence type="ECO:0000256" key="1">
    <source>
        <dbReference type="SAM" id="MobiDB-lite"/>
    </source>
</evidence>
<dbReference type="Proteomes" id="UP000625711">
    <property type="component" value="Unassembled WGS sequence"/>
</dbReference>
<name>A0A834I1A6_RHYFE</name>
<evidence type="ECO:0000313" key="3">
    <source>
        <dbReference type="Proteomes" id="UP000625711"/>
    </source>
</evidence>
<evidence type="ECO:0000313" key="2">
    <source>
        <dbReference type="EMBL" id="KAF7272064.1"/>
    </source>
</evidence>
<gene>
    <name evidence="2" type="ORF">GWI33_015118</name>
</gene>
<accession>A0A834I1A6</accession>
<sequence>MEQLVLKIGGRSRSDDNVLGFVWRAAGGESGGRRRRRRRRGGWGGEERAHEWGRKKTGGLENWKIVLTTTQHRAFRNQQTEYYIKMIYDVRMPHGSSSTEMLVEERVFGLTFKASVGVCC</sequence>
<organism evidence="2 3">
    <name type="scientific">Rhynchophorus ferrugineus</name>
    <name type="common">Red palm weevil</name>
    <name type="synonym">Curculio ferrugineus</name>
    <dbReference type="NCBI Taxonomy" id="354439"/>
    <lineage>
        <taxon>Eukaryota</taxon>
        <taxon>Metazoa</taxon>
        <taxon>Ecdysozoa</taxon>
        <taxon>Arthropoda</taxon>
        <taxon>Hexapoda</taxon>
        <taxon>Insecta</taxon>
        <taxon>Pterygota</taxon>
        <taxon>Neoptera</taxon>
        <taxon>Endopterygota</taxon>
        <taxon>Coleoptera</taxon>
        <taxon>Polyphaga</taxon>
        <taxon>Cucujiformia</taxon>
        <taxon>Curculionidae</taxon>
        <taxon>Dryophthorinae</taxon>
        <taxon>Rhynchophorus</taxon>
    </lineage>
</organism>
<keyword evidence="3" id="KW-1185">Reference proteome</keyword>
<reference evidence="2" key="1">
    <citation type="submission" date="2020-08" db="EMBL/GenBank/DDBJ databases">
        <title>Genome sequencing and assembly of the red palm weevil Rhynchophorus ferrugineus.</title>
        <authorList>
            <person name="Dias G.B."/>
            <person name="Bergman C.M."/>
            <person name="Manee M."/>
        </authorList>
    </citation>
    <scope>NUCLEOTIDE SEQUENCE</scope>
    <source>
        <strain evidence="2">AA-2017</strain>
        <tissue evidence="2">Whole larva</tissue>
    </source>
</reference>
<dbReference type="AlphaFoldDB" id="A0A834I1A6"/>
<proteinExistence type="predicted"/>
<dbReference type="EMBL" id="JAACXV010013858">
    <property type="protein sequence ID" value="KAF7272064.1"/>
    <property type="molecule type" value="Genomic_DNA"/>
</dbReference>
<comment type="caution">
    <text evidence="2">The sequence shown here is derived from an EMBL/GenBank/DDBJ whole genome shotgun (WGS) entry which is preliminary data.</text>
</comment>